<evidence type="ECO:0000313" key="4">
    <source>
        <dbReference type="Proteomes" id="UP000183760"/>
    </source>
</evidence>
<organism evidence="2 5">
    <name type="scientific">Myxococcus fulvus</name>
    <dbReference type="NCBI Taxonomy" id="33"/>
    <lineage>
        <taxon>Bacteria</taxon>
        <taxon>Pseudomonadati</taxon>
        <taxon>Myxococcota</taxon>
        <taxon>Myxococcia</taxon>
        <taxon>Myxococcales</taxon>
        <taxon>Cystobacterineae</taxon>
        <taxon>Myxococcaceae</taxon>
        <taxon>Myxococcus</taxon>
    </lineage>
</organism>
<dbReference type="Proteomes" id="UP000321514">
    <property type="component" value="Unassembled WGS sequence"/>
</dbReference>
<accession>A0A511STD3</accession>
<protein>
    <recommendedName>
        <fullName evidence="6">Lipoprotein</fullName>
    </recommendedName>
</protein>
<evidence type="ECO:0000313" key="3">
    <source>
        <dbReference type="EMBL" id="SET15634.1"/>
    </source>
</evidence>
<dbReference type="OrthoDB" id="5482424at2"/>
<evidence type="ECO:0000313" key="2">
    <source>
        <dbReference type="EMBL" id="GEN05184.1"/>
    </source>
</evidence>
<dbReference type="EMBL" id="BJXR01000006">
    <property type="protein sequence ID" value="GEN05184.1"/>
    <property type="molecule type" value="Genomic_DNA"/>
</dbReference>
<keyword evidence="1" id="KW-0732">Signal</keyword>
<gene>
    <name evidence="2" type="ORF">MFU01_02210</name>
    <name evidence="3" type="ORF">SAMN05443572_1011271</name>
</gene>
<sequence>MSRLLPPLLLLALFGSACSTLRGRADELARNGQFVEAASLYDDLVSKDPHDKSLVIERDGLRGKALSQLLGNARRFRLDGIDEKAEDDLLRFLDRRAQWNAKLSGGLESSLLEEMEGTHRHLRAVIVTPASQGHALTAEETLIRKRPLLAHKEMVGIQREMESSVLNSGKDTCGRLKAVTSDTGPHWRELVSRYCRHWREIAPEPAPAPELTSVPTWEGQVSGLDSARMALLRSRLARAYELSPWYSPAAKSQPELLLAGRFDTRRGSENVAMTAPYTERVPYTDHEERKETIEEPFEADETYTDKDGKTQTRKVTKVRTYTRNFTVPVTRYRDVARTFEYHALRLSVEHQLTLSSSGVLDTRRAPLATVLQDHLSESSLEHDVHFEPGEIRPRRASFTSPEGWLEGRVELMARRFAESLSLHWRESYCDVPMRTLDEASRCARAGTTLPTPAHQLLSEVLGDDAARIPALFVNR</sequence>
<evidence type="ECO:0000313" key="5">
    <source>
        <dbReference type="Proteomes" id="UP000321514"/>
    </source>
</evidence>
<feature type="chain" id="PRO_5023119168" description="Lipoprotein" evidence="1">
    <location>
        <begin position="20"/>
        <end position="475"/>
    </location>
</feature>
<proteinExistence type="predicted"/>
<keyword evidence="4" id="KW-1185">Reference proteome</keyword>
<comment type="caution">
    <text evidence="2">The sequence shown here is derived from an EMBL/GenBank/DDBJ whole genome shotgun (WGS) entry which is preliminary data.</text>
</comment>
<reference evidence="3 4" key="1">
    <citation type="submission" date="2016-10" db="EMBL/GenBank/DDBJ databases">
        <authorList>
            <person name="Varghese N."/>
            <person name="Submissions S."/>
        </authorList>
    </citation>
    <scope>NUCLEOTIDE SEQUENCE [LARGE SCALE GENOMIC DNA]</scope>
    <source>
        <strain evidence="3 4">DSM 16525</strain>
    </source>
</reference>
<dbReference type="Proteomes" id="UP000183760">
    <property type="component" value="Unassembled WGS sequence"/>
</dbReference>
<evidence type="ECO:0008006" key="6">
    <source>
        <dbReference type="Google" id="ProtNLM"/>
    </source>
</evidence>
<dbReference type="RefSeq" id="WP_074949677.1">
    <property type="nucleotide sequence ID" value="NZ_BJXR01000006.1"/>
</dbReference>
<evidence type="ECO:0000256" key="1">
    <source>
        <dbReference type="SAM" id="SignalP"/>
    </source>
</evidence>
<reference evidence="2 5" key="2">
    <citation type="submission" date="2019-07" db="EMBL/GenBank/DDBJ databases">
        <title>Whole genome shotgun sequence of Myxococcus fulvus NBRC 100333.</title>
        <authorList>
            <person name="Hosoyama A."/>
            <person name="Uohara A."/>
            <person name="Ohji S."/>
            <person name="Ichikawa N."/>
        </authorList>
    </citation>
    <scope>NUCLEOTIDE SEQUENCE [LARGE SCALE GENOMIC DNA]</scope>
    <source>
        <strain evidence="2 5">NBRC 100333</strain>
    </source>
</reference>
<dbReference type="AlphaFoldDB" id="A0A511STD3"/>
<feature type="signal peptide" evidence="1">
    <location>
        <begin position="1"/>
        <end position="19"/>
    </location>
</feature>
<dbReference type="PROSITE" id="PS51257">
    <property type="entry name" value="PROKAR_LIPOPROTEIN"/>
    <property type="match status" value="1"/>
</dbReference>
<dbReference type="STRING" id="1334629.MFUL124B02_07265"/>
<dbReference type="EMBL" id="FOIB01000001">
    <property type="protein sequence ID" value="SET15634.1"/>
    <property type="molecule type" value="Genomic_DNA"/>
</dbReference>
<name>A0A511STD3_MYXFU</name>